<gene>
    <name evidence="1" type="ORF">IHE45_07G124400</name>
</gene>
<accession>A0ACB7VUA2</accession>
<dbReference type="EMBL" id="CM037017">
    <property type="protein sequence ID" value="KAH7678046.1"/>
    <property type="molecule type" value="Genomic_DNA"/>
</dbReference>
<evidence type="ECO:0000313" key="2">
    <source>
        <dbReference type="Proteomes" id="UP000827976"/>
    </source>
</evidence>
<comment type="caution">
    <text evidence="1">The sequence shown here is derived from an EMBL/GenBank/DDBJ whole genome shotgun (WGS) entry which is preliminary data.</text>
</comment>
<proteinExistence type="predicted"/>
<organism evidence="1 2">
    <name type="scientific">Dioscorea alata</name>
    <name type="common">Purple yam</name>
    <dbReference type="NCBI Taxonomy" id="55571"/>
    <lineage>
        <taxon>Eukaryota</taxon>
        <taxon>Viridiplantae</taxon>
        <taxon>Streptophyta</taxon>
        <taxon>Embryophyta</taxon>
        <taxon>Tracheophyta</taxon>
        <taxon>Spermatophyta</taxon>
        <taxon>Magnoliopsida</taxon>
        <taxon>Liliopsida</taxon>
        <taxon>Dioscoreales</taxon>
        <taxon>Dioscoreaceae</taxon>
        <taxon>Dioscorea</taxon>
    </lineage>
</organism>
<sequence>MASPPPPPPPPLPPPRTNQTAEYYYFFIAVAVIAAMLFASNIITVGCCSPSRIFHAIRNLLRRRTTMAGDRENSHSHEQQAHHHLIPLYKYRRSDDKDQQAECSVCLSLFIEGEEVRQLPKCKHLFHAPCIDMWLFSHSNCPLCRADVFSVPSCRSSRLWSLPMEPRTGAAIGGFM</sequence>
<dbReference type="Proteomes" id="UP000827976">
    <property type="component" value="Chromosome 7"/>
</dbReference>
<protein>
    <submittedName>
        <fullName evidence="1">Zinc finger RING/FYVE/PHD-type protein</fullName>
    </submittedName>
</protein>
<evidence type="ECO:0000313" key="1">
    <source>
        <dbReference type="EMBL" id="KAH7678046.1"/>
    </source>
</evidence>
<keyword evidence="2" id="KW-1185">Reference proteome</keyword>
<reference evidence="2" key="1">
    <citation type="journal article" date="2022" name="Nat. Commun.">
        <title>Chromosome evolution and the genetic basis of agronomically important traits in greater yam.</title>
        <authorList>
            <person name="Bredeson J.V."/>
            <person name="Lyons J.B."/>
            <person name="Oniyinde I.O."/>
            <person name="Okereke N.R."/>
            <person name="Kolade O."/>
            <person name="Nnabue I."/>
            <person name="Nwadili C.O."/>
            <person name="Hribova E."/>
            <person name="Parker M."/>
            <person name="Nwogha J."/>
            <person name="Shu S."/>
            <person name="Carlson J."/>
            <person name="Kariba R."/>
            <person name="Muthemba S."/>
            <person name="Knop K."/>
            <person name="Barton G.J."/>
            <person name="Sherwood A.V."/>
            <person name="Lopez-Montes A."/>
            <person name="Asiedu R."/>
            <person name="Jamnadass R."/>
            <person name="Muchugi A."/>
            <person name="Goodstein D."/>
            <person name="Egesi C.N."/>
            <person name="Featherston J."/>
            <person name="Asfaw A."/>
            <person name="Simpson G.G."/>
            <person name="Dolezel J."/>
            <person name="Hendre P.S."/>
            <person name="Van Deynze A."/>
            <person name="Kumar P.L."/>
            <person name="Obidiegwu J.E."/>
            <person name="Bhattacharjee R."/>
            <person name="Rokhsar D.S."/>
        </authorList>
    </citation>
    <scope>NUCLEOTIDE SEQUENCE [LARGE SCALE GENOMIC DNA]</scope>
    <source>
        <strain evidence="2">cv. TDa95/00328</strain>
    </source>
</reference>
<name>A0ACB7VUA2_DIOAL</name>